<comment type="subcellular location">
    <subcellularLocation>
        <location evidence="1">Membrane</location>
        <topology evidence="1">Single-pass membrane protein</topology>
    </subcellularLocation>
</comment>
<dbReference type="Gene3D" id="3.30.479.30">
    <property type="entry name" value="Band 7 domain"/>
    <property type="match status" value="1"/>
</dbReference>
<dbReference type="SMART" id="SM00244">
    <property type="entry name" value="PHB"/>
    <property type="match status" value="1"/>
</dbReference>
<dbReference type="InterPro" id="IPR010200">
    <property type="entry name" value="HflC"/>
</dbReference>
<dbReference type="EMBL" id="SWJE01000004">
    <property type="protein sequence ID" value="TKC90241.1"/>
    <property type="molecule type" value="Genomic_DNA"/>
</dbReference>
<dbReference type="PIRSF" id="PIRSF005651">
    <property type="entry name" value="HflC"/>
    <property type="match status" value="1"/>
</dbReference>
<dbReference type="RefSeq" id="WP_136893570.1">
    <property type="nucleotide sequence ID" value="NZ_SWJE01000004.1"/>
</dbReference>
<dbReference type="InterPro" id="IPR036013">
    <property type="entry name" value="Band_7/SPFH_dom_sf"/>
</dbReference>
<dbReference type="SUPFAM" id="SSF117892">
    <property type="entry name" value="Band 7/SPFH domain"/>
    <property type="match status" value="1"/>
</dbReference>
<sequence>MNRIIALVVVVVVVLFAGSSMLYVVGQQQTAVVSSHGGTNPLVEGPGLHFKLPPPLQTATLVDTRIQTLDAADADRVATSDKVDLLVNPVLKFRVADPLKLFVETKGDPQSVSEQLVTQLGDALGDAFAKHALPDALGKQQAIADEARDVMRKQASALGIDIVDIQFTRVDFPAAMTDTVYKRMIAAREQAADQERAQGAAEAEQIKADAGRQQQAVLAEAYKQAQSIKGEGDGKAAVIAAEAFSRDPQFYQFYQSLQAYRSIFKPNDVIVVDPDSDFFRFMRSPEGSAPAPAAASRKH</sequence>
<keyword evidence="9" id="KW-1185">Reference proteome</keyword>
<comment type="function">
    <text evidence="6">HflC and HflK could regulate a protease.</text>
</comment>
<gene>
    <name evidence="8" type="primary">hflC</name>
    <name evidence="8" type="ORF">FAZ69_08840</name>
</gene>
<proteinExistence type="inferred from homology"/>
<keyword evidence="5" id="KW-0472">Membrane</keyword>
<feature type="domain" description="Band 7" evidence="7">
    <location>
        <begin position="20"/>
        <end position="184"/>
    </location>
</feature>
<evidence type="ECO:0000256" key="5">
    <source>
        <dbReference type="ARBA" id="ARBA00023136"/>
    </source>
</evidence>
<evidence type="ECO:0000256" key="1">
    <source>
        <dbReference type="ARBA" id="ARBA00004167"/>
    </source>
</evidence>
<keyword evidence="4" id="KW-1133">Transmembrane helix</keyword>
<dbReference type="InterPro" id="IPR001107">
    <property type="entry name" value="Band_7"/>
</dbReference>
<dbReference type="NCBIfam" id="TIGR01932">
    <property type="entry name" value="hflC"/>
    <property type="match status" value="1"/>
</dbReference>
<evidence type="ECO:0000259" key="7">
    <source>
        <dbReference type="SMART" id="SM00244"/>
    </source>
</evidence>
<comment type="similarity">
    <text evidence="2 6">Belongs to the band 7/mec-2 family. HflC subfamily.</text>
</comment>
<dbReference type="GO" id="GO:0006508">
    <property type="term" value="P:proteolysis"/>
    <property type="evidence" value="ECO:0007669"/>
    <property type="project" value="UniProtKB-KW"/>
</dbReference>
<evidence type="ECO:0000256" key="3">
    <source>
        <dbReference type="ARBA" id="ARBA00022692"/>
    </source>
</evidence>
<evidence type="ECO:0000256" key="6">
    <source>
        <dbReference type="PIRNR" id="PIRNR005651"/>
    </source>
</evidence>
<evidence type="ECO:0000256" key="4">
    <source>
        <dbReference type="ARBA" id="ARBA00022989"/>
    </source>
</evidence>
<evidence type="ECO:0000313" key="8">
    <source>
        <dbReference type="EMBL" id="TKC90241.1"/>
    </source>
</evidence>
<protein>
    <recommendedName>
        <fullName evidence="6">Protein HflC</fullName>
    </recommendedName>
</protein>
<dbReference type="GO" id="GO:0016020">
    <property type="term" value="C:membrane"/>
    <property type="evidence" value="ECO:0007669"/>
    <property type="project" value="UniProtKB-SubCell"/>
</dbReference>
<dbReference type="AlphaFoldDB" id="A0A4U1I9P9"/>
<dbReference type="PANTHER" id="PTHR42911:SF1">
    <property type="entry name" value="MODULATOR OF FTSH PROTEASE HFLC"/>
    <property type="match status" value="1"/>
</dbReference>
<comment type="caution">
    <text evidence="8">The sequence shown here is derived from an EMBL/GenBank/DDBJ whole genome shotgun (WGS) entry which is preliminary data.</text>
</comment>
<organism evidence="8 9">
    <name type="scientific">Trinickia terrae</name>
    <dbReference type="NCBI Taxonomy" id="2571161"/>
    <lineage>
        <taxon>Bacteria</taxon>
        <taxon>Pseudomonadati</taxon>
        <taxon>Pseudomonadota</taxon>
        <taxon>Betaproteobacteria</taxon>
        <taxon>Burkholderiales</taxon>
        <taxon>Burkholderiaceae</taxon>
        <taxon>Trinickia</taxon>
    </lineage>
</organism>
<dbReference type="CDD" id="cd03405">
    <property type="entry name" value="SPFH_HflC"/>
    <property type="match status" value="1"/>
</dbReference>
<dbReference type="PANTHER" id="PTHR42911">
    <property type="entry name" value="MODULATOR OF FTSH PROTEASE HFLC"/>
    <property type="match status" value="1"/>
</dbReference>
<name>A0A4U1I9P9_9BURK</name>
<dbReference type="GO" id="GO:0008233">
    <property type="term" value="F:peptidase activity"/>
    <property type="evidence" value="ECO:0007669"/>
    <property type="project" value="UniProtKB-KW"/>
</dbReference>
<keyword evidence="8" id="KW-0378">Hydrolase</keyword>
<dbReference type="Pfam" id="PF01145">
    <property type="entry name" value="Band_7"/>
    <property type="match status" value="1"/>
</dbReference>
<dbReference type="OrthoDB" id="9812991at2"/>
<keyword evidence="8" id="KW-0645">Protease</keyword>
<dbReference type="Proteomes" id="UP000305539">
    <property type="component" value="Unassembled WGS sequence"/>
</dbReference>
<reference evidence="8 9" key="1">
    <citation type="submission" date="2019-04" db="EMBL/GenBank/DDBJ databases">
        <title>Trinickia sp. 7GSK02, isolated from subtropical forest soil.</title>
        <authorList>
            <person name="Gao Z.-H."/>
            <person name="Qiu L.-H."/>
        </authorList>
    </citation>
    <scope>NUCLEOTIDE SEQUENCE [LARGE SCALE GENOMIC DNA]</scope>
    <source>
        <strain evidence="8 9">7GSK02</strain>
    </source>
</reference>
<keyword evidence="3" id="KW-0812">Transmembrane</keyword>
<evidence type="ECO:0000313" key="9">
    <source>
        <dbReference type="Proteomes" id="UP000305539"/>
    </source>
</evidence>
<accession>A0A4U1I9P9</accession>
<evidence type="ECO:0000256" key="2">
    <source>
        <dbReference type="ARBA" id="ARBA00007862"/>
    </source>
</evidence>